<evidence type="ECO:0000256" key="2">
    <source>
        <dbReference type="ARBA" id="ARBA00010574"/>
    </source>
</evidence>
<evidence type="ECO:0000256" key="5">
    <source>
        <dbReference type="ARBA" id="ARBA00073331"/>
    </source>
</evidence>
<evidence type="ECO:0000256" key="1">
    <source>
        <dbReference type="ARBA" id="ARBA00004173"/>
    </source>
</evidence>
<dbReference type="InterPro" id="IPR004394">
    <property type="entry name" value="Iojap/RsfS/C7orf30"/>
</dbReference>
<dbReference type="GO" id="GO:0017148">
    <property type="term" value="P:negative regulation of translation"/>
    <property type="evidence" value="ECO:0007669"/>
    <property type="project" value="TreeGrafter"/>
</dbReference>
<dbReference type="InterPro" id="IPR043519">
    <property type="entry name" value="NT_sf"/>
</dbReference>
<gene>
    <name evidence="6" type="ORF">WA026_006766</name>
</gene>
<evidence type="ECO:0000313" key="7">
    <source>
        <dbReference type="Proteomes" id="UP001431783"/>
    </source>
</evidence>
<dbReference type="EMBL" id="JARQZJ010000062">
    <property type="protein sequence ID" value="KAK9879706.1"/>
    <property type="molecule type" value="Genomic_DNA"/>
</dbReference>
<dbReference type="PANTHER" id="PTHR21043">
    <property type="entry name" value="IOJAP SUPERFAMILY ORTHOLOG"/>
    <property type="match status" value="1"/>
</dbReference>
<sequence>MNVFRPVLRKTFIFNNCFPNLANKTKIFVRCNTKKISQEINAELPKKIDTKYQIFREDESEVILDSYEESRSTHYGYDLPETEETSVYEGLNLNRGLTGVFDIEDLVDVLKRENGQDILVVEIPKEISYADYICLVSCKSQRHMQAIAQLVRRVYKMKRKKGDVVPKLEGANSSDWLALDLGNIALHIFSTKAREYYDLDSLWSVGSKFDLECNKEDPLVQMLEENTYYLKDLKPAS</sequence>
<name>A0AAW1UJ20_9CUCU</name>
<accession>A0AAW1UJ20</accession>
<dbReference type="GO" id="GO:0090071">
    <property type="term" value="P:negative regulation of ribosome biogenesis"/>
    <property type="evidence" value="ECO:0007669"/>
    <property type="project" value="TreeGrafter"/>
</dbReference>
<keyword evidence="3" id="KW-0496">Mitochondrion</keyword>
<comment type="function">
    <text evidence="4">Required for normal mitochondrial ribosome function and mitochondrial translation. May play a role in ribosome biogenesis by preventing premature association of the 28S and 39S ribosomal subunits. Interacts with mitochondrial ribosomal protein uL14m (MRPL14), probably blocking formation of intersubunit bridge B8, preventing association of the 28S and 39S ribosomal subunits. Addition to isolated mitochondrial ribosomal subunits partially inhibits translation, probably by interfering with the association of the 28S and 39S ribosomal subunits and the formation of functional ribosomes. May also participate in the assembly and/or regulation of the stability of the large subunit of the mitochondrial ribosome. May function as a ribosomal silencing factor.</text>
</comment>
<dbReference type="Pfam" id="PF02410">
    <property type="entry name" value="RsfS"/>
    <property type="match status" value="1"/>
</dbReference>
<comment type="subcellular location">
    <subcellularLocation>
        <location evidence="1">Mitochondrion</location>
    </subcellularLocation>
</comment>
<evidence type="ECO:0000256" key="4">
    <source>
        <dbReference type="ARBA" id="ARBA00053669"/>
    </source>
</evidence>
<dbReference type="GO" id="GO:0043023">
    <property type="term" value="F:ribosomal large subunit binding"/>
    <property type="evidence" value="ECO:0007669"/>
    <property type="project" value="TreeGrafter"/>
</dbReference>
<reference evidence="6 7" key="1">
    <citation type="submission" date="2023-03" db="EMBL/GenBank/DDBJ databases">
        <title>Genome insight into feeding habits of ladybird beetles.</title>
        <authorList>
            <person name="Li H.-S."/>
            <person name="Huang Y.-H."/>
            <person name="Pang H."/>
        </authorList>
    </citation>
    <scope>NUCLEOTIDE SEQUENCE [LARGE SCALE GENOMIC DNA]</scope>
    <source>
        <strain evidence="6">SYSU_2023b</strain>
        <tissue evidence="6">Whole body</tissue>
    </source>
</reference>
<keyword evidence="7" id="KW-1185">Reference proteome</keyword>
<proteinExistence type="inferred from homology"/>
<dbReference type="Gene3D" id="3.30.460.10">
    <property type="entry name" value="Beta Polymerase, domain 2"/>
    <property type="match status" value="1"/>
</dbReference>
<dbReference type="NCBIfam" id="TIGR00090">
    <property type="entry name" value="rsfS_iojap_ybeB"/>
    <property type="match status" value="1"/>
</dbReference>
<dbReference type="SUPFAM" id="SSF81301">
    <property type="entry name" value="Nucleotidyltransferase"/>
    <property type="match status" value="1"/>
</dbReference>
<comment type="caution">
    <text evidence="6">The sequence shown here is derived from an EMBL/GenBank/DDBJ whole genome shotgun (WGS) entry which is preliminary data.</text>
</comment>
<evidence type="ECO:0000256" key="3">
    <source>
        <dbReference type="ARBA" id="ARBA00023128"/>
    </source>
</evidence>
<dbReference type="AlphaFoldDB" id="A0AAW1UJ20"/>
<evidence type="ECO:0000313" key="6">
    <source>
        <dbReference type="EMBL" id="KAK9879706.1"/>
    </source>
</evidence>
<comment type="similarity">
    <text evidence="2">Belongs to the Iojap/RsfS family.</text>
</comment>
<organism evidence="6 7">
    <name type="scientific">Henosepilachna vigintioctopunctata</name>
    <dbReference type="NCBI Taxonomy" id="420089"/>
    <lineage>
        <taxon>Eukaryota</taxon>
        <taxon>Metazoa</taxon>
        <taxon>Ecdysozoa</taxon>
        <taxon>Arthropoda</taxon>
        <taxon>Hexapoda</taxon>
        <taxon>Insecta</taxon>
        <taxon>Pterygota</taxon>
        <taxon>Neoptera</taxon>
        <taxon>Endopterygota</taxon>
        <taxon>Coleoptera</taxon>
        <taxon>Polyphaga</taxon>
        <taxon>Cucujiformia</taxon>
        <taxon>Coccinelloidea</taxon>
        <taxon>Coccinellidae</taxon>
        <taxon>Epilachninae</taxon>
        <taxon>Epilachnini</taxon>
        <taxon>Henosepilachna</taxon>
    </lineage>
</organism>
<dbReference type="PANTHER" id="PTHR21043:SF0">
    <property type="entry name" value="MITOCHONDRIAL ASSEMBLY OF RIBOSOMAL LARGE SUBUNIT PROTEIN 1"/>
    <property type="match status" value="1"/>
</dbReference>
<dbReference type="Proteomes" id="UP001431783">
    <property type="component" value="Unassembled WGS sequence"/>
</dbReference>
<dbReference type="GO" id="GO:0005739">
    <property type="term" value="C:mitochondrion"/>
    <property type="evidence" value="ECO:0007669"/>
    <property type="project" value="UniProtKB-SubCell"/>
</dbReference>
<dbReference type="FunFam" id="3.30.460.10:FF:000018">
    <property type="entry name" value="Mitochondrial assembly of ribosomal large subunit 1"/>
    <property type="match status" value="1"/>
</dbReference>
<dbReference type="HAMAP" id="MF_01477">
    <property type="entry name" value="Iojap_RsfS"/>
    <property type="match status" value="1"/>
</dbReference>
<protein>
    <recommendedName>
        <fullName evidence="5">Mitochondrial assembly of ribosomal large subunit protein 1</fullName>
    </recommendedName>
</protein>